<keyword evidence="3" id="KW-0804">Transcription</keyword>
<dbReference type="AlphaFoldDB" id="A0A803R0M7"/>
<dbReference type="EMBL" id="UZAU01000395">
    <property type="status" value="NOT_ANNOTATED_CDS"/>
    <property type="molecule type" value="Genomic_DNA"/>
</dbReference>
<dbReference type="Pfam" id="PF07524">
    <property type="entry name" value="Bromo_TP"/>
    <property type="match status" value="1"/>
</dbReference>
<evidence type="ECO:0000256" key="3">
    <source>
        <dbReference type="ARBA" id="ARBA00023163"/>
    </source>
</evidence>
<reference evidence="7" key="1">
    <citation type="submission" date="2018-11" db="EMBL/GenBank/DDBJ databases">
        <authorList>
            <person name="Grassa J C."/>
        </authorList>
    </citation>
    <scope>NUCLEOTIDE SEQUENCE [LARGE SCALE GENOMIC DNA]</scope>
</reference>
<keyword evidence="2" id="KW-0805">Transcription regulation</keyword>
<evidence type="ECO:0000313" key="7">
    <source>
        <dbReference type="EnsemblPlants" id="cds.novel_model_3654_5bd9a17a"/>
    </source>
</evidence>
<proteinExistence type="predicted"/>
<gene>
    <name evidence="7" type="primary">LOC115712481</name>
</gene>
<dbReference type="OMA" id="DTWYKQY"/>
<comment type="subcellular location">
    <subcellularLocation>
        <location evidence="1">Nucleus</location>
    </subcellularLocation>
</comment>
<dbReference type="Gramene" id="novel_model_3654_5bd9a17a">
    <property type="protein sequence ID" value="cds.novel_model_3654_5bd9a17a"/>
    <property type="gene ID" value="novel_gene_1945_5bd9a17a"/>
</dbReference>
<dbReference type="GO" id="GO:0005634">
    <property type="term" value="C:nucleus"/>
    <property type="evidence" value="ECO:0007669"/>
    <property type="project" value="UniProtKB-SubCell"/>
</dbReference>
<evidence type="ECO:0000313" key="8">
    <source>
        <dbReference type="Proteomes" id="UP000596661"/>
    </source>
</evidence>
<feature type="region of interest" description="Disordered" evidence="5">
    <location>
        <begin position="650"/>
        <end position="675"/>
    </location>
</feature>
<accession>A0A803R0M7</accession>
<dbReference type="Proteomes" id="UP000596661">
    <property type="component" value="Chromosome 4"/>
</dbReference>
<feature type="compositionally biased region" description="Basic and acidic residues" evidence="5">
    <location>
        <begin position="658"/>
        <end position="667"/>
    </location>
</feature>
<feature type="region of interest" description="Disordered" evidence="5">
    <location>
        <begin position="538"/>
        <end position="565"/>
    </location>
</feature>
<dbReference type="PANTHER" id="PTHR37604">
    <property type="entry name" value="TRANSCRIPTION INITIATION FACTOR TFIID SUBUNIT"/>
    <property type="match status" value="1"/>
</dbReference>
<reference evidence="7" key="2">
    <citation type="submission" date="2021-03" db="UniProtKB">
        <authorList>
            <consortium name="EnsemblPlants"/>
        </authorList>
    </citation>
    <scope>IDENTIFICATION</scope>
</reference>
<evidence type="ECO:0000256" key="1">
    <source>
        <dbReference type="ARBA" id="ARBA00004123"/>
    </source>
</evidence>
<dbReference type="InterPro" id="IPR009072">
    <property type="entry name" value="Histone-fold"/>
</dbReference>
<feature type="domain" description="Bromodomain associated" evidence="6">
    <location>
        <begin position="330"/>
        <end position="397"/>
    </location>
</feature>
<organism evidence="7 8">
    <name type="scientific">Cannabis sativa</name>
    <name type="common">Hemp</name>
    <name type="synonym">Marijuana</name>
    <dbReference type="NCBI Taxonomy" id="3483"/>
    <lineage>
        <taxon>Eukaryota</taxon>
        <taxon>Viridiplantae</taxon>
        <taxon>Streptophyta</taxon>
        <taxon>Embryophyta</taxon>
        <taxon>Tracheophyta</taxon>
        <taxon>Spermatophyta</taxon>
        <taxon>Magnoliopsida</taxon>
        <taxon>eudicotyledons</taxon>
        <taxon>Gunneridae</taxon>
        <taxon>Pentapetalae</taxon>
        <taxon>rosids</taxon>
        <taxon>fabids</taxon>
        <taxon>Rosales</taxon>
        <taxon>Cannabaceae</taxon>
        <taxon>Cannabis</taxon>
    </lineage>
</organism>
<name>A0A803R0M7_CANSA</name>
<keyword evidence="8" id="KW-1185">Reference proteome</keyword>
<sequence length="675" mass="77232">MALLGDDGRGYELARKLETCGVWRSWLGDSCYTNFFHFLSSPSTWEAFMRVDDSKSRAQIQLQLRVRALLFDKASISLFLRSDSSPSSLAISKLNPTYLQLHGDDVYFTLENSSSDGIAAVPPNGVATSKIQSKAFGIGSRYGESDNDNMHQRHRHEELPETWYNQFIENYRINRPYRLSLGDQESDKRTSDNMYTYLKFIEKHKKRCMAFKEDQYTGYGNLVGENSSYARPSSVSDGSNSDDEDLAFFPEIMFTFNSVPDSALPATGRVDEKHKIKFYGVLDTLPRAMTRSPVMIERFGINPYDSVEHGANSYHGKNGSGVNKKCLGQEQASQLSQQVVSRILKNMGFEGSTEVSIEVFSQLMSCHITKLGGILKVLADSYRKQCSAVEILKMFLQTVRCDFGSLAEHVKDGSRTSVQQSQQQVHGIPSQMMPQAQAALRLQQQMSRQMNPQMQQMVLPQNLGYQQQQHQLQQQQLQQKQLQQQQLQLQQQQQQQLQQQQQQQLQQQQQQQQLQQQQQQLQQQQQQQLQQQQHQQQLQQQQLERMRRRQPSTPRPGVDADKDRPMVQVKIEAASDLPIDSNSFNNFNNRNQQMQFRQQQMAAMSNFAMSNVHGQSSTQFRPMGSLQIPQMQTQNMGVPRAPPVKVEGFQELMGGDSTPKHESEENRLTSPPKHK</sequence>
<keyword evidence="4" id="KW-0539">Nucleus</keyword>
<dbReference type="OrthoDB" id="1906016at2759"/>
<dbReference type="EnsemblPlants" id="novel_model_3654_5bd9a17a">
    <property type="protein sequence ID" value="cds.novel_model_3654_5bd9a17a"/>
    <property type="gene ID" value="novel_gene_1945_5bd9a17a"/>
</dbReference>
<evidence type="ECO:0000256" key="5">
    <source>
        <dbReference type="SAM" id="MobiDB-lite"/>
    </source>
</evidence>
<evidence type="ECO:0000256" key="4">
    <source>
        <dbReference type="ARBA" id="ARBA00023242"/>
    </source>
</evidence>
<evidence type="ECO:0000259" key="6">
    <source>
        <dbReference type="Pfam" id="PF07524"/>
    </source>
</evidence>
<dbReference type="Gene3D" id="1.10.20.10">
    <property type="entry name" value="Histone, subunit A"/>
    <property type="match status" value="1"/>
</dbReference>
<dbReference type="InterPro" id="IPR006565">
    <property type="entry name" value="BTP"/>
</dbReference>
<evidence type="ECO:0000256" key="2">
    <source>
        <dbReference type="ARBA" id="ARBA00023015"/>
    </source>
</evidence>
<protein>
    <recommendedName>
        <fullName evidence="6">Bromodomain associated domain-containing protein</fullName>
    </recommendedName>
</protein>
<dbReference type="GO" id="GO:0046982">
    <property type="term" value="F:protein heterodimerization activity"/>
    <property type="evidence" value="ECO:0007669"/>
    <property type="project" value="InterPro"/>
</dbReference>
<dbReference type="PANTHER" id="PTHR37604:SF1">
    <property type="entry name" value="TRANSCRIPTION INITIATION FACTOR TFIID SUBUNIT"/>
    <property type="match status" value="1"/>
</dbReference>